<keyword evidence="4 9" id="KW-0812">Transmembrane</keyword>
<dbReference type="NCBIfam" id="TIGR01297">
    <property type="entry name" value="CDF"/>
    <property type="match status" value="1"/>
</dbReference>
<dbReference type="Pfam" id="PF01545">
    <property type="entry name" value="Cation_efflux"/>
    <property type="match status" value="1"/>
</dbReference>
<evidence type="ECO:0000256" key="2">
    <source>
        <dbReference type="ARBA" id="ARBA00008873"/>
    </source>
</evidence>
<comment type="subcellular location">
    <subcellularLocation>
        <location evidence="1">Membrane</location>
        <topology evidence="1">Multi-pass membrane protein</topology>
    </subcellularLocation>
</comment>
<dbReference type="PANTHER" id="PTHR45755">
    <property type="match status" value="1"/>
</dbReference>
<dbReference type="InterPro" id="IPR002524">
    <property type="entry name" value="Cation_efflux"/>
</dbReference>
<keyword evidence="5 9" id="KW-1133">Transmembrane helix</keyword>
<keyword evidence="12" id="KW-1185">Reference proteome</keyword>
<dbReference type="Proteomes" id="UP000054248">
    <property type="component" value="Unassembled WGS sequence"/>
</dbReference>
<feature type="transmembrane region" description="Helical" evidence="9">
    <location>
        <begin position="163"/>
        <end position="182"/>
    </location>
</feature>
<evidence type="ECO:0000256" key="6">
    <source>
        <dbReference type="ARBA" id="ARBA00023065"/>
    </source>
</evidence>
<dbReference type="InterPro" id="IPR045316">
    <property type="entry name" value="Msc2-like"/>
</dbReference>
<dbReference type="InterPro" id="IPR058533">
    <property type="entry name" value="Cation_efflux_TM"/>
</dbReference>
<dbReference type="SUPFAM" id="SSF161111">
    <property type="entry name" value="Cation efflux protein transmembrane domain-like"/>
    <property type="match status" value="1"/>
</dbReference>
<keyword evidence="3" id="KW-0813">Transport</keyword>
<evidence type="ECO:0000256" key="4">
    <source>
        <dbReference type="ARBA" id="ARBA00022692"/>
    </source>
</evidence>
<feature type="domain" description="Cation efflux protein transmembrane" evidence="10">
    <location>
        <begin position="93"/>
        <end position="315"/>
    </location>
</feature>
<name>A0A0C3M0W3_9AGAM</name>
<reference evidence="12" key="2">
    <citation type="submission" date="2015-01" db="EMBL/GenBank/DDBJ databases">
        <title>Evolutionary Origins and Diversification of the Mycorrhizal Mutualists.</title>
        <authorList>
            <consortium name="DOE Joint Genome Institute"/>
            <consortium name="Mycorrhizal Genomics Consortium"/>
            <person name="Kohler A."/>
            <person name="Kuo A."/>
            <person name="Nagy L.G."/>
            <person name="Floudas D."/>
            <person name="Copeland A."/>
            <person name="Barry K.W."/>
            <person name="Cichocki N."/>
            <person name="Veneault-Fourrey C."/>
            <person name="LaButti K."/>
            <person name="Lindquist E.A."/>
            <person name="Lipzen A."/>
            <person name="Lundell T."/>
            <person name="Morin E."/>
            <person name="Murat C."/>
            <person name="Riley R."/>
            <person name="Ohm R."/>
            <person name="Sun H."/>
            <person name="Tunlid A."/>
            <person name="Henrissat B."/>
            <person name="Grigoriev I.V."/>
            <person name="Hibbett D.S."/>
            <person name="Martin F."/>
        </authorList>
    </citation>
    <scope>NUCLEOTIDE SEQUENCE [LARGE SCALE GENOMIC DNA]</scope>
    <source>
        <strain evidence="12">MUT 4182</strain>
    </source>
</reference>
<dbReference type="GO" id="GO:0005385">
    <property type="term" value="F:zinc ion transmembrane transporter activity"/>
    <property type="evidence" value="ECO:0007669"/>
    <property type="project" value="InterPro"/>
</dbReference>
<feature type="transmembrane region" description="Helical" evidence="9">
    <location>
        <begin position="124"/>
        <end position="143"/>
    </location>
</feature>
<evidence type="ECO:0000256" key="5">
    <source>
        <dbReference type="ARBA" id="ARBA00022989"/>
    </source>
</evidence>
<evidence type="ECO:0000313" key="12">
    <source>
        <dbReference type="Proteomes" id="UP000054248"/>
    </source>
</evidence>
<dbReference type="AlphaFoldDB" id="A0A0C3M0W3"/>
<dbReference type="Gene3D" id="1.20.1510.10">
    <property type="entry name" value="Cation efflux protein transmembrane domain"/>
    <property type="match status" value="1"/>
</dbReference>
<feature type="region of interest" description="Disordered" evidence="8">
    <location>
        <begin position="205"/>
        <end position="246"/>
    </location>
</feature>
<evidence type="ECO:0000313" key="11">
    <source>
        <dbReference type="EMBL" id="KIO27292.1"/>
    </source>
</evidence>
<organism evidence="11 12">
    <name type="scientific">Tulasnella calospora MUT 4182</name>
    <dbReference type="NCBI Taxonomy" id="1051891"/>
    <lineage>
        <taxon>Eukaryota</taxon>
        <taxon>Fungi</taxon>
        <taxon>Dikarya</taxon>
        <taxon>Basidiomycota</taxon>
        <taxon>Agaricomycotina</taxon>
        <taxon>Agaricomycetes</taxon>
        <taxon>Cantharellales</taxon>
        <taxon>Tulasnellaceae</taxon>
        <taxon>Tulasnella</taxon>
    </lineage>
</organism>
<dbReference type="PANTHER" id="PTHR45755:SF4">
    <property type="entry name" value="ZINC TRANSPORTER 7"/>
    <property type="match status" value="1"/>
</dbReference>
<dbReference type="HOGENOM" id="CLU_013430_11_3_1"/>
<accession>A0A0C3M0W3</accession>
<feature type="transmembrane region" description="Helical" evidence="9">
    <location>
        <begin position="93"/>
        <end position="112"/>
    </location>
</feature>
<evidence type="ECO:0000256" key="7">
    <source>
        <dbReference type="ARBA" id="ARBA00023136"/>
    </source>
</evidence>
<dbReference type="GO" id="GO:0016020">
    <property type="term" value="C:membrane"/>
    <property type="evidence" value="ECO:0007669"/>
    <property type="project" value="UniProtKB-SubCell"/>
</dbReference>
<evidence type="ECO:0000256" key="3">
    <source>
        <dbReference type="ARBA" id="ARBA00022448"/>
    </source>
</evidence>
<dbReference type="EMBL" id="KN823011">
    <property type="protein sequence ID" value="KIO27292.1"/>
    <property type="molecule type" value="Genomic_DNA"/>
</dbReference>
<dbReference type="STRING" id="1051891.A0A0C3M0W3"/>
<dbReference type="GO" id="GO:0006882">
    <property type="term" value="P:intracellular zinc ion homeostasis"/>
    <property type="evidence" value="ECO:0007669"/>
    <property type="project" value="InterPro"/>
</dbReference>
<dbReference type="GO" id="GO:1904257">
    <property type="term" value="P:zinc ion import into Golgi lumen"/>
    <property type="evidence" value="ECO:0007669"/>
    <property type="project" value="TreeGrafter"/>
</dbReference>
<dbReference type="GO" id="GO:0005794">
    <property type="term" value="C:Golgi apparatus"/>
    <property type="evidence" value="ECO:0007669"/>
    <property type="project" value="TreeGrafter"/>
</dbReference>
<proteinExistence type="inferred from homology"/>
<feature type="compositionally biased region" description="Low complexity" evidence="8">
    <location>
        <begin position="205"/>
        <end position="217"/>
    </location>
</feature>
<evidence type="ECO:0000256" key="1">
    <source>
        <dbReference type="ARBA" id="ARBA00004141"/>
    </source>
</evidence>
<protein>
    <recommendedName>
        <fullName evidence="10">Cation efflux protein transmembrane domain-containing protein</fullName>
    </recommendedName>
</protein>
<evidence type="ECO:0000256" key="8">
    <source>
        <dbReference type="SAM" id="MobiDB-lite"/>
    </source>
</evidence>
<dbReference type="FunFam" id="1.20.1510.10:FF:000014">
    <property type="entry name" value="Cation efflux protein/ zinc transporter"/>
    <property type="match status" value="1"/>
</dbReference>
<feature type="compositionally biased region" description="Basic and acidic residues" evidence="8">
    <location>
        <begin position="221"/>
        <end position="244"/>
    </location>
</feature>
<dbReference type="InterPro" id="IPR027469">
    <property type="entry name" value="Cation_efflux_TMD_sf"/>
</dbReference>
<comment type="similarity">
    <text evidence="2">Belongs to the cation diffusion facilitator (CDF) transporter (TC 2.A.4) family. SLC30A subfamily.</text>
</comment>
<sequence length="414" mass="45148">MSGTISITPSTLPPPRYLLPTFTSTFLSAVFISKLGFAISSSWSDLAVSAVLYIGCSKGVPSGAIDVPTRTGATRTARTYLKVIMENDESRKIFYFLMVNMAYMVVQLLWGFWTNSLGLVSDAIHMFFDCLSVGVGLMASVMANWPPNESFTYGYGRIETISGFANGIFLILISIFIAFEAVQRIIDPPEMGNFRQLLHDHGHSHNGYGSSSLSSHSGHGHSHDGHGHGHSHDDHDDCDHDHHDHGHSHNGHGLSSLIIRMLLRDTLGSVGVIISTILIELYRWTRFDPIASLFIAVLIAASVIPLVIECGKVLCLDIEDKGMDVSRILFPHLFNTEGVAPYSEAKFWPKDSSSLVGSIHVRLTTSASSYDPTGPHSVKKTASTNVDRVIDGVNTLLKSRIPGLDDLSIQVEGS</sequence>
<gene>
    <name evidence="11" type="ORF">M407DRAFT_73373</name>
</gene>
<feature type="transmembrane region" description="Helical" evidence="9">
    <location>
        <begin position="290"/>
        <end position="308"/>
    </location>
</feature>
<feature type="transmembrane region" description="Helical" evidence="9">
    <location>
        <begin position="266"/>
        <end position="284"/>
    </location>
</feature>
<keyword evidence="6" id="KW-0406">Ion transport</keyword>
<evidence type="ECO:0000256" key="9">
    <source>
        <dbReference type="SAM" id="Phobius"/>
    </source>
</evidence>
<dbReference type="OrthoDB" id="78669at2759"/>
<dbReference type="GO" id="GO:0031410">
    <property type="term" value="C:cytoplasmic vesicle"/>
    <property type="evidence" value="ECO:0007669"/>
    <property type="project" value="TreeGrafter"/>
</dbReference>
<keyword evidence="7 9" id="KW-0472">Membrane</keyword>
<evidence type="ECO:0000259" key="10">
    <source>
        <dbReference type="Pfam" id="PF01545"/>
    </source>
</evidence>
<reference evidence="11 12" key="1">
    <citation type="submission" date="2014-04" db="EMBL/GenBank/DDBJ databases">
        <authorList>
            <consortium name="DOE Joint Genome Institute"/>
            <person name="Kuo A."/>
            <person name="Girlanda M."/>
            <person name="Perotto S."/>
            <person name="Kohler A."/>
            <person name="Nagy L.G."/>
            <person name="Floudas D."/>
            <person name="Copeland A."/>
            <person name="Barry K.W."/>
            <person name="Cichocki N."/>
            <person name="Veneault-Fourrey C."/>
            <person name="LaButti K."/>
            <person name="Lindquist E.A."/>
            <person name="Lipzen A."/>
            <person name="Lundell T."/>
            <person name="Morin E."/>
            <person name="Murat C."/>
            <person name="Sun H."/>
            <person name="Tunlid A."/>
            <person name="Henrissat B."/>
            <person name="Grigoriev I.V."/>
            <person name="Hibbett D.S."/>
            <person name="Martin F."/>
            <person name="Nordberg H.P."/>
            <person name="Cantor M.N."/>
            <person name="Hua S.X."/>
        </authorList>
    </citation>
    <scope>NUCLEOTIDE SEQUENCE [LARGE SCALE GENOMIC DNA]</scope>
    <source>
        <strain evidence="11 12">MUT 4182</strain>
    </source>
</reference>